<proteinExistence type="predicted"/>
<comment type="caution">
    <text evidence="2">The sequence shown here is derived from an EMBL/GenBank/DDBJ whole genome shotgun (WGS) entry which is preliminary data.</text>
</comment>
<sequence>MADFEPPSFSLGLDFEPPSFSLGLDFDLDSEPQSTVLPKPSVSLRTINEVDDDDDDFEFPKLVTDPQVSDPPSSLKRLRRGSISKSEPVAQKLKLGETWCNVDDDIEDFSSQEDEPKGK</sequence>
<evidence type="ECO:0000313" key="2">
    <source>
        <dbReference type="EMBL" id="KAH0744400.1"/>
    </source>
</evidence>
<protein>
    <submittedName>
        <fullName evidence="2">Uncharacterized protein</fullName>
    </submittedName>
</protein>
<keyword evidence="3" id="KW-1185">Reference proteome</keyword>
<organism evidence="2 3">
    <name type="scientific">Solanum tuberosum</name>
    <name type="common">Potato</name>
    <dbReference type="NCBI Taxonomy" id="4113"/>
    <lineage>
        <taxon>Eukaryota</taxon>
        <taxon>Viridiplantae</taxon>
        <taxon>Streptophyta</taxon>
        <taxon>Embryophyta</taxon>
        <taxon>Tracheophyta</taxon>
        <taxon>Spermatophyta</taxon>
        <taxon>Magnoliopsida</taxon>
        <taxon>eudicotyledons</taxon>
        <taxon>Gunneridae</taxon>
        <taxon>Pentapetalae</taxon>
        <taxon>asterids</taxon>
        <taxon>lamiids</taxon>
        <taxon>Solanales</taxon>
        <taxon>Solanaceae</taxon>
        <taxon>Solanoideae</taxon>
        <taxon>Solaneae</taxon>
        <taxon>Solanum</taxon>
    </lineage>
</organism>
<dbReference type="PANTHER" id="PTHR38371">
    <property type="entry name" value="RHO GTPASE-ACTIVATING PROTEIN"/>
    <property type="match status" value="1"/>
</dbReference>
<dbReference type="Proteomes" id="UP000826656">
    <property type="component" value="Unassembled WGS sequence"/>
</dbReference>
<accession>A0ABQ7UBZ3</accession>
<evidence type="ECO:0000256" key="1">
    <source>
        <dbReference type="SAM" id="MobiDB-lite"/>
    </source>
</evidence>
<gene>
    <name evidence="2" type="ORF">KY290_032393</name>
</gene>
<name>A0ABQ7UBZ3_SOLTU</name>
<dbReference type="EMBL" id="JAIVGD010000023">
    <property type="protein sequence ID" value="KAH0744400.1"/>
    <property type="molecule type" value="Genomic_DNA"/>
</dbReference>
<feature type="region of interest" description="Disordered" evidence="1">
    <location>
        <begin position="51"/>
        <end position="87"/>
    </location>
</feature>
<evidence type="ECO:0000313" key="3">
    <source>
        <dbReference type="Proteomes" id="UP000826656"/>
    </source>
</evidence>
<dbReference type="PANTHER" id="PTHR38371:SF1">
    <property type="entry name" value="RHO GTPASE-ACTIVATING PROTEIN"/>
    <property type="match status" value="1"/>
</dbReference>
<reference evidence="2 3" key="1">
    <citation type="journal article" date="2021" name="bioRxiv">
        <title>Chromosome-scale and haplotype-resolved genome assembly of a tetraploid potato cultivar.</title>
        <authorList>
            <person name="Sun H."/>
            <person name="Jiao W.-B."/>
            <person name="Krause K."/>
            <person name="Campoy J.A."/>
            <person name="Goel M."/>
            <person name="Folz-Donahue K."/>
            <person name="Kukat C."/>
            <person name="Huettel B."/>
            <person name="Schneeberger K."/>
        </authorList>
    </citation>
    <scope>NUCLEOTIDE SEQUENCE [LARGE SCALE GENOMIC DNA]</scope>
    <source>
        <strain evidence="2">SolTubOtavaFocal</strain>
        <tissue evidence="2">Leaves</tissue>
    </source>
</reference>